<dbReference type="CDD" id="cd00466">
    <property type="entry name" value="DHQase_II"/>
    <property type="match status" value="1"/>
</dbReference>
<reference evidence="13" key="1">
    <citation type="journal article" date="2012" name="Stand. Genomic Sci.">
        <title>Genome sequence of strain HIMB624, a cultured representative from the OM43 clade of marine Betaproteobacteria.</title>
        <authorList>
            <person name="Huggett M.J."/>
            <person name="Hayakawa D.H."/>
            <person name="Rappe M.S."/>
        </authorList>
    </citation>
    <scope>NUCLEOTIDE SEQUENCE [LARGE SCALE GENOMIC DNA]</scope>
    <source>
        <strain evidence="13">KB13</strain>
    </source>
</reference>
<evidence type="ECO:0000256" key="9">
    <source>
        <dbReference type="PIRSR" id="PIRSR001399-1"/>
    </source>
</evidence>
<feature type="binding site" evidence="8 10">
    <location>
        <position position="84"/>
    </location>
    <ligand>
        <name>substrate</name>
    </ligand>
</feature>
<dbReference type="GO" id="GO:0019631">
    <property type="term" value="P:quinate catabolic process"/>
    <property type="evidence" value="ECO:0007669"/>
    <property type="project" value="TreeGrafter"/>
</dbReference>
<gene>
    <name evidence="8 12" type="primary">aroQ</name>
    <name evidence="12" type="ORF">KB13_533</name>
</gene>
<keyword evidence="8" id="KW-0057">Aromatic amino acid biosynthesis</keyword>
<evidence type="ECO:0000256" key="8">
    <source>
        <dbReference type="HAMAP-Rule" id="MF_00169"/>
    </source>
</evidence>
<dbReference type="NCBIfam" id="NF003807">
    <property type="entry name" value="PRK05395.1-4"/>
    <property type="match status" value="1"/>
</dbReference>
<feature type="site" description="Transition state stabilizer" evidence="8 11">
    <location>
        <position position="32"/>
    </location>
</feature>
<feature type="binding site" evidence="8 10">
    <location>
        <position position="90"/>
    </location>
    <ligand>
        <name>substrate</name>
    </ligand>
</feature>
<evidence type="ECO:0000256" key="10">
    <source>
        <dbReference type="PIRSR" id="PIRSR001399-2"/>
    </source>
</evidence>
<keyword evidence="8" id="KW-0028">Amino-acid biosynthesis</keyword>
<dbReference type="GO" id="GO:0008652">
    <property type="term" value="P:amino acid biosynthetic process"/>
    <property type="evidence" value="ECO:0007669"/>
    <property type="project" value="UniProtKB-KW"/>
</dbReference>
<dbReference type="GO" id="GO:0009423">
    <property type="term" value="P:chorismate biosynthetic process"/>
    <property type="evidence" value="ECO:0007669"/>
    <property type="project" value="UniProtKB-UniRule"/>
</dbReference>
<dbReference type="UniPathway" id="UPA00053">
    <property type="reaction ID" value="UER00086"/>
</dbReference>
<dbReference type="Gene3D" id="3.40.50.9100">
    <property type="entry name" value="Dehydroquinase, class II"/>
    <property type="match status" value="1"/>
</dbReference>
<accession>B6BVN1</accession>
<name>B6BVN1_9PROT</name>
<dbReference type="GO" id="GO:0009073">
    <property type="term" value="P:aromatic amino acid family biosynthetic process"/>
    <property type="evidence" value="ECO:0007669"/>
    <property type="project" value="UniProtKB-KW"/>
</dbReference>
<feature type="binding site" evidence="8 10">
    <location>
        <begin position="111"/>
        <end position="112"/>
    </location>
    <ligand>
        <name>substrate</name>
    </ligand>
</feature>
<evidence type="ECO:0000256" key="3">
    <source>
        <dbReference type="ARBA" id="ARBA00004902"/>
    </source>
</evidence>
<dbReference type="NCBIfam" id="NF003804">
    <property type="entry name" value="PRK05395.1-1"/>
    <property type="match status" value="1"/>
</dbReference>
<dbReference type="InterPro" id="IPR018509">
    <property type="entry name" value="DHquinase_II_CS"/>
</dbReference>
<evidence type="ECO:0000256" key="4">
    <source>
        <dbReference type="ARBA" id="ARBA00011037"/>
    </source>
</evidence>
<dbReference type="Proteomes" id="UP000004188">
    <property type="component" value="Unassembled WGS sequence"/>
</dbReference>
<evidence type="ECO:0000256" key="5">
    <source>
        <dbReference type="ARBA" id="ARBA00011193"/>
    </source>
</evidence>
<proteinExistence type="inferred from homology"/>
<feature type="active site" description="Proton donor" evidence="8 9">
    <location>
        <position position="110"/>
    </location>
</feature>
<evidence type="ECO:0000256" key="11">
    <source>
        <dbReference type="PIRSR" id="PIRSR001399-3"/>
    </source>
</evidence>
<dbReference type="SUPFAM" id="SSF52304">
    <property type="entry name" value="Type II 3-dehydroquinate dehydratase"/>
    <property type="match status" value="1"/>
</dbReference>
<dbReference type="PANTHER" id="PTHR21272:SF3">
    <property type="entry name" value="CATABOLIC 3-DEHYDROQUINASE"/>
    <property type="match status" value="1"/>
</dbReference>
<feature type="active site" description="Proton acceptor" evidence="8 9">
    <location>
        <position position="37"/>
    </location>
</feature>
<dbReference type="InterPro" id="IPR036441">
    <property type="entry name" value="DHquinase_II_sf"/>
</dbReference>
<dbReference type="HAMAP" id="MF_00169">
    <property type="entry name" value="AroQ"/>
    <property type="match status" value="1"/>
</dbReference>
<dbReference type="HOGENOM" id="CLU_090968_1_0_4"/>
<dbReference type="InterPro" id="IPR001874">
    <property type="entry name" value="DHquinase_II"/>
</dbReference>
<evidence type="ECO:0000313" key="13">
    <source>
        <dbReference type="Proteomes" id="UP000004188"/>
    </source>
</evidence>
<comment type="similarity">
    <text evidence="4 8">Belongs to the type-II 3-dehydroquinase family.</text>
</comment>
<dbReference type="EMBL" id="DS995299">
    <property type="protein sequence ID" value="EDZ64401.1"/>
    <property type="molecule type" value="Genomic_DNA"/>
</dbReference>
<comment type="subunit">
    <text evidence="5 8">Homododecamer.</text>
</comment>
<feature type="binding site" evidence="8 10">
    <location>
        <position position="97"/>
    </location>
    <ligand>
        <name>substrate</name>
    </ligand>
</feature>
<evidence type="ECO:0000256" key="2">
    <source>
        <dbReference type="ARBA" id="ARBA00003924"/>
    </source>
</evidence>
<keyword evidence="7 8" id="KW-0456">Lyase</keyword>
<comment type="function">
    <text evidence="2 8">Catalyzes a trans-dehydration via an enolate intermediate.</text>
</comment>
<dbReference type="Pfam" id="PF01220">
    <property type="entry name" value="DHquinase_II"/>
    <property type="match status" value="1"/>
</dbReference>
<organism evidence="12 13">
    <name type="scientific">beta proteobacterium KB13</name>
    <dbReference type="NCBI Taxonomy" id="314607"/>
    <lineage>
        <taxon>Bacteria</taxon>
        <taxon>Pseudomonadati</taxon>
        <taxon>Pseudomonadota</taxon>
        <taxon>Betaproteobacteria</taxon>
        <taxon>Nitrosomonadales</taxon>
        <taxon>OM43 clade</taxon>
    </lineage>
</organism>
<comment type="catalytic activity">
    <reaction evidence="1 8">
        <text>3-dehydroquinate = 3-dehydroshikimate + H2O</text>
        <dbReference type="Rhea" id="RHEA:21096"/>
        <dbReference type="ChEBI" id="CHEBI:15377"/>
        <dbReference type="ChEBI" id="CHEBI:16630"/>
        <dbReference type="ChEBI" id="CHEBI:32364"/>
        <dbReference type="EC" id="4.2.1.10"/>
    </reaction>
</comment>
<dbReference type="PIRSF" id="PIRSF001399">
    <property type="entry name" value="DHquinase_II"/>
    <property type="match status" value="1"/>
</dbReference>
<evidence type="ECO:0000313" key="12">
    <source>
        <dbReference type="EMBL" id="EDZ64401.1"/>
    </source>
</evidence>
<dbReference type="GO" id="GO:0003855">
    <property type="term" value="F:3-dehydroquinate dehydratase activity"/>
    <property type="evidence" value="ECO:0007669"/>
    <property type="project" value="UniProtKB-UniRule"/>
</dbReference>
<dbReference type="PANTHER" id="PTHR21272">
    <property type="entry name" value="CATABOLIC 3-DEHYDROQUINASE"/>
    <property type="match status" value="1"/>
</dbReference>
<feature type="binding site" evidence="8 10">
    <location>
        <position position="121"/>
    </location>
    <ligand>
        <name>substrate</name>
    </ligand>
</feature>
<dbReference type="AlphaFoldDB" id="B6BVN1"/>
<evidence type="ECO:0000256" key="6">
    <source>
        <dbReference type="ARBA" id="ARBA00012060"/>
    </source>
</evidence>
<dbReference type="NCBIfam" id="NF003806">
    <property type="entry name" value="PRK05395.1-3"/>
    <property type="match status" value="1"/>
</dbReference>
<protein>
    <recommendedName>
        <fullName evidence="6 8">3-dehydroquinate dehydratase</fullName>
        <shortName evidence="8">3-dehydroquinase</shortName>
        <ecNumber evidence="6 8">4.2.1.10</ecNumber>
    </recommendedName>
    <alternativeName>
        <fullName evidence="8">Type II DHQase</fullName>
    </alternativeName>
</protein>
<evidence type="ECO:0000256" key="1">
    <source>
        <dbReference type="ARBA" id="ARBA00001864"/>
    </source>
</evidence>
<sequence>MSLNSANWGSTVEINMKIALINGPNLNLLGQREPDVYGNQGLEDINNELQTLFPEITFSFFQSNSESEIVNFVHALKVDYIVINPAAFTHTSVAIRDAILGVGIPFYEIHLSNVHAREEFRHKSYFSDKAKAVICGLGKDGYSAAIQHIVKNS</sequence>
<evidence type="ECO:0000256" key="7">
    <source>
        <dbReference type="ARBA" id="ARBA00023239"/>
    </source>
</evidence>
<dbReference type="eggNOG" id="COG0757">
    <property type="taxonomic scope" value="Bacteria"/>
</dbReference>
<dbReference type="PROSITE" id="PS01029">
    <property type="entry name" value="DEHYDROQUINASE_II"/>
    <property type="match status" value="1"/>
</dbReference>
<dbReference type="STRING" id="314607.KB13_533"/>
<dbReference type="EC" id="4.2.1.10" evidence="6 8"/>
<dbReference type="NCBIfam" id="NF003805">
    <property type="entry name" value="PRK05395.1-2"/>
    <property type="match status" value="1"/>
</dbReference>
<keyword evidence="13" id="KW-1185">Reference proteome</keyword>
<dbReference type="NCBIfam" id="TIGR01088">
    <property type="entry name" value="aroQ"/>
    <property type="match status" value="1"/>
</dbReference>
<comment type="pathway">
    <text evidence="3 8">Metabolic intermediate biosynthesis; chorismate biosynthesis; chorismate from D-erythrose 4-phosphate and phosphoenolpyruvate: step 3/7.</text>
</comment>